<accession>A0A2T3MYP4</accession>
<dbReference type="PANTHER" id="PTHR35535:SF1">
    <property type="entry name" value="HEAT SHOCK PROTEIN HSLJ"/>
    <property type="match status" value="1"/>
</dbReference>
<dbReference type="Proteomes" id="UP000240904">
    <property type="component" value="Unassembled WGS sequence"/>
</dbReference>
<gene>
    <name evidence="3" type="ORF">C9I89_10000</name>
</gene>
<dbReference type="InterPro" id="IPR053147">
    <property type="entry name" value="Hsp_HslJ-like"/>
</dbReference>
<name>A0A2T3MYP4_9GAMM</name>
<protein>
    <submittedName>
        <fullName evidence="3">Heat-shock protein HslJ</fullName>
    </submittedName>
</protein>
<dbReference type="AlphaFoldDB" id="A0A2T3MYP4"/>
<feature type="signal peptide" evidence="1">
    <location>
        <begin position="1"/>
        <end position="17"/>
    </location>
</feature>
<feature type="chain" id="PRO_5015605000" evidence="1">
    <location>
        <begin position="18"/>
        <end position="146"/>
    </location>
</feature>
<dbReference type="InterPro" id="IPR038670">
    <property type="entry name" value="HslJ-like_sf"/>
</dbReference>
<feature type="domain" description="DUF306" evidence="2">
    <location>
        <begin position="31"/>
        <end position="136"/>
    </location>
</feature>
<dbReference type="Pfam" id="PF03724">
    <property type="entry name" value="META"/>
    <property type="match status" value="1"/>
</dbReference>
<sequence>MKKWLLAVIVASLSLLGCDSNPPSGFSAKNIQQSWVLTKVDGKEVNITEPRITPNITIDSSLKVAGFGGCNRFFGQAEIDGNKFRIKAMGSTKMACIQDDQATIESVMTKSLQQWSNAALENDILTLTSEQHILTFMPGEGAADEQ</sequence>
<dbReference type="InterPro" id="IPR005184">
    <property type="entry name" value="DUF306_Meta_HslJ"/>
</dbReference>
<comment type="caution">
    <text evidence="3">The sequence shown here is derived from an EMBL/GenBank/DDBJ whole genome shotgun (WGS) entry which is preliminary data.</text>
</comment>
<organism evidence="3 4">
    <name type="scientific">Photobacterium lipolyticum</name>
    <dbReference type="NCBI Taxonomy" id="266810"/>
    <lineage>
        <taxon>Bacteria</taxon>
        <taxon>Pseudomonadati</taxon>
        <taxon>Pseudomonadota</taxon>
        <taxon>Gammaproteobacteria</taxon>
        <taxon>Vibrionales</taxon>
        <taxon>Vibrionaceae</taxon>
        <taxon>Photobacterium</taxon>
    </lineage>
</organism>
<proteinExistence type="predicted"/>
<reference evidence="3 4" key="1">
    <citation type="submission" date="2018-03" db="EMBL/GenBank/DDBJ databases">
        <title>Whole genome sequencing of Histamine producing bacteria.</title>
        <authorList>
            <person name="Butler K."/>
        </authorList>
    </citation>
    <scope>NUCLEOTIDE SEQUENCE [LARGE SCALE GENOMIC DNA]</scope>
    <source>
        <strain evidence="3 4">DSM 16190</strain>
    </source>
</reference>
<dbReference type="Gene3D" id="2.40.128.270">
    <property type="match status" value="1"/>
</dbReference>
<evidence type="ECO:0000259" key="2">
    <source>
        <dbReference type="Pfam" id="PF03724"/>
    </source>
</evidence>
<dbReference type="RefSeq" id="WP_107283218.1">
    <property type="nucleotide sequence ID" value="NZ_PYMC01000006.1"/>
</dbReference>
<dbReference type="PROSITE" id="PS51257">
    <property type="entry name" value="PROKAR_LIPOPROTEIN"/>
    <property type="match status" value="1"/>
</dbReference>
<evidence type="ECO:0000313" key="4">
    <source>
        <dbReference type="Proteomes" id="UP000240904"/>
    </source>
</evidence>
<keyword evidence="1" id="KW-0732">Signal</keyword>
<dbReference type="OrthoDB" id="5600341at2"/>
<evidence type="ECO:0000256" key="1">
    <source>
        <dbReference type="SAM" id="SignalP"/>
    </source>
</evidence>
<evidence type="ECO:0000313" key="3">
    <source>
        <dbReference type="EMBL" id="PSW05116.1"/>
    </source>
</evidence>
<keyword evidence="4" id="KW-1185">Reference proteome</keyword>
<dbReference type="PANTHER" id="PTHR35535">
    <property type="entry name" value="HEAT SHOCK PROTEIN HSLJ"/>
    <property type="match status" value="1"/>
</dbReference>
<dbReference type="EMBL" id="PYMC01000006">
    <property type="protein sequence ID" value="PSW05116.1"/>
    <property type="molecule type" value="Genomic_DNA"/>
</dbReference>